<dbReference type="Pfam" id="PF00001">
    <property type="entry name" value="7tm_1"/>
    <property type="match status" value="1"/>
</dbReference>
<evidence type="ECO:0000256" key="3">
    <source>
        <dbReference type="ARBA" id="ARBA00022989"/>
    </source>
</evidence>
<dbReference type="InterPro" id="IPR000276">
    <property type="entry name" value="GPCR_Rhodpsn"/>
</dbReference>
<keyword evidence="2" id="KW-0812">Transmembrane</keyword>
<evidence type="ECO:0000256" key="1">
    <source>
        <dbReference type="ARBA" id="ARBA00004370"/>
    </source>
</evidence>
<dbReference type="InterPro" id="IPR017452">
    <property type="entry name" value="GPCR_Rhodpsn_7TM"/>
</dbReference>
<keyword evidence="4" id="KW-0472">Membrane</keyword>
<evidence type="ECO:0000256" key="4">
    <source>
        <dbReference type="ARBA" id="ARBA00023136"/>
    </source>
</evidence>
<keyword evidence="6" id="KW-1185">Reference proteome</keyword>
<dbReference type="EMBL" id="CAIIXF020000004">
    <property type="protein sequence ID" value="CAH1781778.1"/>
    <property type="molecule type" value="Genomic_DNA"/>
</dbReference>
<evidence type="ECO:0000256" key="2">
    <source>
        <dbReference type="ARBA" id="ARBA00022692"/>
    </source>
</evidence>
<dbReference type="GO" id="GO:0016020">
    <property type="term" value="C:membrane"/>
    <property type="evidence" value="ECO:0007669"/>
    <property type="project" value="UniProtKB-SubCell"/>
</dbReference>
<evidence type="ECO:0000313" key="6">
    <source>
        <dbReference type="Proteomes" id="UP000749559"/>
    </source>
</evidence>
<accession>A0A8J1UZZ3</accession>
<dbReference type="SUPFAM" id="SSF81321">
    <property type="entry name" value="Family A G protein-coupled receptor-like"/>
    <property type="match status" value="1"/>
</dbReference>
<dbReference type="GO" id="GO:0004930">
    <property type="term" value="F:G protein-coupled receptor activity"/>
    <property type="evidence" value="ECO:0007669"/>
    <property type="project" value="InterPro"/>
</dbReference>
<dbReference type="PANTHER" id="PTHR46641:SF25">
    <property type="entry name" value="CNMAMIDE RECEPTOR-RELATED"/>
    <property type="match status" value="1"/>
</dbReference>
<comment type="caution">
    <text evidence="5">The sequence shown here is derived from an EMBL/GenBank/DDBJ whole genome shotgun (WGS) entry which is preliminary data.</text>
</comment>
<proteinExistence type="predicted"/>
<protein>
    <submittedName>
        <fullName evidence="5">Uncharacterized protein</fullName>
    </submittedName>
</protein>
<gene>
    <name evidence="5" type="ORF">OFUS_LOCUS8305</name>
</gene>
<evidence type="ECO:0000313" key="5">
    <source>
        <dbReference type="EMBL" id="CAH1781778.1"/>
    </source>
</evidence>
<dbReference type="Gene3D" id="1.20.1070.10">
    <property type="entry name" value="Rhodopsin 7-helix transmembrane proteins"/>
    <property type="match status" value="1"/>
</dbReference>
<sequence>MAADIKPTIQHVSELQTSNDFTLSNVTVTTNDVTSFTSDVSQFGGNSNWKSVATDLSTLAVPSDTNSPTEQVPVVPLDIQWYNIEEYVTFETVRLLWFYASPTLIVFGSLGNFLSIVVFQSSTLKSTSTGLYLTVLAIMDILVLYTKVMHVWMLTLHGWSYASTRRWICKLFIFSSSFSTQMSSWLLVIILVERAIIVCKPLKSTRICTMQNAAITLGGFIVTFTGINLHSLWTQCNSTQAFNKSSHSTRQASYLALNRDNWPWVHIFISYIIPCLVVFFTCLVVFFKYSRSRHQRKDTMLMAISKLKPNRTTTLTGMLLVIGFLFVIFALPCAIYFLYAKTFTPQNHNFFRSDKNALAHSCLLLIVYAYHSTKVIFYYATATKFKREVLKLLRLRKSKPYVNNHIRPKVKYISEYGRRSDNKQTLNVPQLSVGNRTNSNIAISEMEATSCTATTPIDPPQSCNEGNESTQPIPSSSTNWM</sequence>
<dbReference type="Proteomes" id="UP000749559">
    <property type="component" value="Unassembled WGS sequence"/>
</dbReference>
<dbReference type="InterPro" id="IPR052954">
    <property type="entry name" value="GPCR-Ligand_Int"/>
</dbReference>
<name>A0A8J1UZZ3_OWEFU</name>
<dbReference type="PANTHER" id="PTHR46641">
    <property type="entry name" value="FMRFAMIDE RECEPTOR-RELATED"/>
    <property type="match status" value="1"/>
</dbReference>
<comment type="subcellular location">
    <subcellularLocation>
        <location evidence="1">Membrane</location>
    </subcellularLocation>
</comment>
<organism evidence="5 6">
    <name type="scientific">Owenia fusiformis</name>
    <name type="common">Polychaete worm</name>
    <dbReference type="NCBI Taxonomy" id="6347"/>
    <lineage>
        <taxon>Eukaryota</taxon>
        <taxon>Metazoa</taxon>
        <taxon>Spiralia</taxon>
        <taxon>Lophotrochozoa</taxon>
        <taxon>Annelida</taxon>
        <taxon>Polychaeta</taxon>
        <taxon>Sedentaria</taxon>
        <taxon>Canalipalpata</taxon>
        <taxon>Sabellida</taxon>
        <taxon>Oweniida</taxon>
        <taxon>Oweniidae</taxon>
        <taxon>Owenia</taxon>
    </lineage>
</organism>
<keyword evidence="3" id="KW-1133">Transmembrane helix</keyword>
<dbReference type="PROSITE" id="PS50262">
    <property type="entry name" value="G_PROTEIN_RECEP_F1_2"/>
    <property type="match status" value="1"/>
</dbReference>
<reference evidence="5" key="1">
    <citation type="submission" date="2022-03" db="EMBL/GenBank/DDBJ databases">
        <authorList>
            <person name="Martin C."/>
        </authorList>
    </citation>
    <scope>NUCLEOTIDE SEQUENCE</scope>
</reference>
<dbReference type="OrthoDB" id="9990906at2759"/>
<dbReference type="PRINTS" id="PR00237">
    <property type="entry name" value="GPCRRHODOPSN"/>
</dbReference>
<dbReference type="AlphaFoldDB" id="A0A8J1UZZ3"/>